<evidence type="ECO:0000313" key="4">
    <source>
        <dbReference type="Proteomes" id="UP001213000"/>
    </source>
</evidence>
<proteinExistence type="predicted"/>
<name>A0AAD5W3B4_9AGAR</name>
<dbReference type="Proteomes" id="UP001213000">
    <property type="component" value="Unassembled WGS sequence"/>
</dbReference>
<evidence type="ECO:0000259" key="2">
    <source>
        <dbReference type="Pfam" id="PF24800"/>
    </source>
</evidence>
<feature type="domain" description="DUF7702" evidence="2">
    <location>
        <begin position="4"/>
        <end position="214"/>
    </location>
</feature>
<feature type="transmembrane region" description="Helical" evidence="1">
    <location>
        <begin position="181"/>
        <end position="201"/>
    </location>
</feature>
<keyword evidence="1" id="KW-1133">Transmembrane helix</keyword>
<feature type="transmembrane region" description="Helical" evidence="1">
    <location>
        <begin position="108"/>
        <end position="130"/>
    </location>
</feature>
<sequence length="267" mass="29401">MPKLDNRGIIAAATIAFYVPPAILTLLLLIRYALRRDAGWLWVFIFSLARIAGGALLVAAEMLQTNIDLFIASYIIESAALAFLMLSTLGFVGMVGHRTFSDNPRIIYNLRTLGFLAIVALALSIAGGLLGTHVAPNQGNVGFILRRVASGVYGGLYILQVLVHFGAWTYRWHLKSYRRKLLWGISFGLIPLGARVAYAILSSWSSSDLFGALPSANPVLAMCNPITGDWVLYLKTPLNTTDYACASFPSLRYLSDLRDLYDPFIMY</sequence>
<evidence type="ECO:0000256" key="1">
    <source>
        <dbReference type="SAM" id="Phobius"/>
    </source>
</evidence>
<feature type="transmembrane region" description="Helical" evidence="1">
    <location>
        <begin position="150"/>
        <end position="169"/>
    </location>
</feature>
<keyword evidence="1" id="KW-0472">Membrane</keyword>
<dbReference type="PANTHER" id="PTHR42109:SF2">
    <property type="entry name" value="INTEGRAL MEMBRANE PROTEIN"/>
    <property type="match status" value="1"/>
</dbReference>
<feature type="transmembrane region" description="Helical" evidence="1">
    <location>
        <begin position="41"/>
        <end position="59"/>
    </location>
</feature>
<reference evidence="3" key="1">
    <citation type="submission" date="2022-07" db="EMBL/GenBank/DDBJ databases">
        <title>Genome Sequence of Leucocoprinus birnbaumii.</title>
        <authorList>
            <person name="Buettner E."/>
        </authorList>
    </citation>
    <scope>NUCLEOTIDE SEQUENCE</scope>
    <source>
        <strain evidence="3">VT141</strain>
    </source>
</reference>
<accession>A0AAD5W3B4</accession>
<keyword evidence="4" id="KW-1185">Reference proteome</keyword>
<dbReference type="InterPro" id="IPR056119">
    <property type="entry name" value="DUF7702"/>
</dbReference>
<dbReference type="AlphaFoldDB" id="A0AAD5W3B4"/>
<gene>
    <name evidence="3" type="ORF">NP233_g797</name>
</gene>
<organism evidence="3 4">
    <name type="scientific">Leucocoprinus birnbaumii</name>
    <dbReference type="NCBI Taxonomy" id="56174"/>
    <lineage>
        <taxon>Eukaryota</taxon>
        <taxon>Fungi</taxon>
        <taxon>Dikarya</taxon>
        <taxon>Basidiomycota</taxon>
        <taxon>Agaricomycotina</taxon>
        <taxon>Agaricomycetes</taxon>
        <taxon>Agaricomycetidae</taxon>
        <taxon>Agaricales</taxon>
        <taxon>Agaricineae</taxon>
        <taxon>Agaricaceae</taxon>
        <taxon>Leucocoprinus</taxon>
    </lineage>
</organism>
<comment type="caution">
    <text evidence="3">The sequence shown here is derived from an EMBL/GenBank/DDBJ whole genome shotgun (WGS) entry which is preliminary data.</text>
</comment>
<feature type="transmembrane region" description="Helical" evidence="1">
    <location>
        <begin position="71"/>
        <end position="96"/>
    </location>
</feature>
<dbReference type="Pfam" id="PF24800">
    <property type="entry name" value="DUF7702"/>
    <property type="match status" value="1"/>
</dbReference>
<dbReference type="PANTHER" id="PTHR42109">
    <property type="entry name" value="UNPLACED GENOMIC SCAFFOLD UM_SCAF_CONTIG_1.265, WHOLE GENOME SHOTGUN SEQUENCE"/>
    <property type="match status" value="1"/>
</dbReference>
<keyword evidence="1" id="KW-0812">Transmembrane</keyword>
<protein>
    <recommendedName>
        <fullName evidence="2">DUF7702 domain-containing protein</fullName>
    </recommendedName>
</protein>
<evidence type="ECO:0000313" key="3">
    <source>
        <dbReference type="EMBL" id="KAJ3575921.1"/>
    </source>
</evidence>
<feature type="transmembrane region" description="Helical" evidence="1">
    <location>
        <begin position="6"/>
        <end position="29"/>
    </location>
</feature>
<dbReference type="EMBL" id="JANIEX010000024">
    <property type="protein sequence ID" value="KAJ3575921.1"/>
    <property type="molecule type" value="Genomic_DNA"/>
</dbReference>